<keyword evidence="3 7" id="KW-0812">Transmembrane</keyword>
<feature type="transmembrane region" description="Helical" evidence="7">
    <location>
        <begin position="241"/>
        <end position="259"/>
    </location>
</feature>
<dbReference type="EMBL" id="AEUD01000002">
    <property type="protein sequence ID" value="EGD56386.1"/>
    <property type="molecule type" value="Genomic_DNA"/>
</dbReference>
<dbReference type="InterPro" id="IPR050545">
    <property type="entry name" value="Mycobact_MmpL"/>
</dbReference>
<evidence type="ECO:0000313" key="10">
    <source>
        <dbReference type="Proteomes" id="UP000035065"/>
    </source>
</evidence>
<feature type="transmembrane region" description="Helical" evidence="7">
    <location>
        <begin position="188"/>
        <end position="209"/>
    </location>
</feature>
<feature type="region of interest" description="Disordered" evidence="6">
    <location>
        <begin position="730"/>
        <end position="752"/>
    </location>
</feature>
<dbReference type="GO" id="GO:0005886">
    <property type="term" value="C:plasma membrane"/>
    <property type="evidence" value="ECO:0007669"/>
    <property type="project" value="UniProtKB-SubCell"/>
</dbReference>
<dbReference type="Proteomes" id="UP000035065">
    <property type="component" value="Unassembled WGS sequence"/>
</dbReference>
<evidence type="ECO:0000256" key="5">
    <source>
        <dbReference type="ARBA" id="ARBA00023136"/>
    </source>
</evidence>
<feature type="transmembrane region" description="Helical" evidence="7">
    <location>
        <begin position="280"/>
        <end position="309"/>
    </location>
</feature>
<gene>
    <name evidence="9" type="ORF">SCNU_02497</name>
</gene>
<evidence type="ECO:0000256" key="3">
    <source>
        <dbReference type="ARBA" id="ARBA00022692"/>
    </source>
</evidence>
<evidence type="ECO:0000313" key="9">
    <source>
        <dbReference type="EMBL" id="EGD56386.1"/>
    </source>
</evidence>
<accession>F1YFK2</accession>
<proteinExistence type="predicted"/>
<evidence type="ECO:0000256" key="6">
    <source>
        <dbReference type="SAM" id="MobiDB-lite"/>
    </source>
</evidence>
<evidence type="ECO:0000256" key="2">
    <source>
        <dbReference type="ARBA" id="ARBA00022475"/>
    </source>
</evidence>
<evidence type="ECO:0000256" key="7">
    <source>
        <dbReference type="SAM" id="Phobius"/>
    </source>
</evidence>
<protein>
    <submittedName>
        <fullName evidence="9">Drug exporter of the RND superfamily-like protein</fullName>
    </submittedName>
</protein>
<dbReference type="OrthoDB" id="7051771at2"/>
<feature type="domain" description="SSD" evidence="8">
    <location>
        <begin position="204"/>
        <end position="337"/>
    </location>
</feature>
<dbReference type="SUPFAM" id="SSF82866">
    <property type="entry name" value="Multidrug efflux transporter AcrB transmembrane domain"/>
    <property type="match status" value="2"/>
</dbReference>
<feature type="transmembrane region" description="Helical" evidence="7">
    <location>
        <begin position="375"/>
        <end position="392"/>
    </location>
</feature>
<keyword evidence="4 7" id="KW-1133">Transmembrane helix</keyword>
<dbReference type="AlphaFoldDB" id="F1YFK2"/>
<keyword evidence="5 7" id="KW-0472">Membrane</keyword>
<reference evidence="9 10" key="1">
    <citation type="journal article" date="2011" name="J. Bacteriol.">
        <title>Draft Genome Sequence of Gordonia neofelifaecis NRRL B-59395, a Cholesterol-Degrading Actinomycete.</title>
        <authorList>
            <person name="Ge F."/>
            <person name="Li W."/>
            <person name="Chen G."/>
            <person name="Liu Y."/>
            <person name="Zhang G."/>
            <person name="Yong B."/>
            <person name="Wang Q."/>
            <person name="Wang N."/>
            <person name="Huang Z."/>
            <person name="Li W."/>
            <person name="Wang J."/>
            <person name="Wu C."/>
            <person name="Xie Q."/>
            <person name="Liu G."/>
        </authorList>
    </citation>
    <scope>NUCLEOTIDE SEQUENCE [LARGE SCALE GENOMIC DNA]</scope>
    <source>
        <strain evidence="9 10">NRRL B-59395</strain>
    </source>
</reference>
<sequence length="752" mass="78887">MSSILYRVGRFSFRHKWWVLAAWVAALVVVAGAVSALQPKFAQDFDLPGTDGGVAMEQLKENFPAQNKQQEEPSTIVVVAAEDGLANHTQQLESLVTDLKKLDKVEAASVYDPLAVAAAKPEMATAVVGDNGKIGLISVHQKINLMDVDVATKDQLLDVLEKHRGDGLQIEATGGVMSAQEQAGKAELIGFAIAFVIMIVAFGALIAAFIPLVTGIVGVGLTMMLVTLSAEVLSINQAATAIITMLGIAVSIDYALFIVSRYRSEAGRGGDRADAAGRAVGTAGSAVVFAGLTVIIAVAALMVIGIPIITQMGLGAAVAILVAVLAALTFIPALLGAFGRFAFKPRIPWIKHAEPSPDHDTLGVKFGRTLVKKPIPFVIAGLAILIAAAIPIKNMTLGMDTVTDDQVAGQELLAKGFGEGVAGPLVVVMHTDEGTIDDAANTAVAKIKELPGVAAPETVTWIGNGTSPQNPNAGANSAMIMVTPTSAPSAPATHDLVEAIRDTSGTIEAKGAEIHVGGQTAIMSDLSAKLDKALIPYLVVVVGLAFLIMIGVFRSIWVPLIGTLGFVFSMLATFGITTAIFTDGTFGLIDHTKPLLSFLPIFLIGVVFGLAMDYQVFLVTRMREEYIHGMKAKDAIVAGYRHGARVVVSAAIIMISVFAAFMLSPDTTAKMMGFALAIAVFFDAFLVRMVIVPGLLALLGDRAWGLPRWLDKLVINFDIEGEKVRDRGLPATETEVAVGGDESPEPTPTGAA</sequence>
<evidence type="ECO:0000256" key="1">
    <source>
        <dbReference type="ARBA" id="ARBA00004651"/>
    </source>
</evidence>
<feature type="transmembrane region" description="Helical" evidence="7">
    <location>
        <begin position="560"/>
        <end position="581"/>
    </location>
</feature>
<dbReference type="PANTHER" id="PTHR33406">
    <property type="entry name" value="MEMBRANE PROTEIN MJ1562-RELATED"/>
    <property type="match status" value="1"/>
</dbReference>
<comment type="caution">
    <text evidence="9">The sequence shown here is derived from an EMBL/GenBank/DDBJ whole genome shotgun (WGS) entry which is preliminary data.</text>
</comment>
<dbReference type="eggNOG" id="COG2409">
    <property type="taxonomic scope" value="Bacteria"/>
</dbReference>
<feature type="transmembrane region" description="Helical" evidence="7">
    <location>
        <begin position="534"/>
        <end position="553"/>
    </location>
</feature>
<evidence type="ECO:0000256" key="4">
    <source>
        <dbReference type="ARBA" id="ARBA00022989"/>
    </source>
</evidence>
<dbReference type="InterPro" id="IPR000731">
    <property type="entry name" value="SSD"/>
</dbReference>
<dbReference type="InterPro" id="IPR004869">
    <property type="entry name" value="MMPL_dom"/>
</dbReference>
<name>F1YFK2_9ACTN</name>
<dbReference type="Gene3D" id="1.20.1640.10">
    <property type="entry name" value="Multidrug efflux transporter AcrB transmembrane domain"/>
    <property type="match status" value="2"/>
</dbReference>
<dbReference type="Pfam" id="PF03176">
    <property type="entry name" value="MMPL"/>
    <property type="match status" value="2"/>
</dbReference>
<feature type="transmembrane region" description="Helical" evidence="7">
    <location>
        <begin position="643"/>
        <end position="662"/>
    </location>
</feature>
<feature type="transmembrane region" description="Helical" evidence="7">
    <location>
        <begin position="674"/>
        <end position="699"/>
    </location>
</feature>
<evidence type="ECO:0000259" key="8">
    <source>
        <dbReference type="PROSITE" id="PS50156"/>
    </source>
</evidence>
<comment type="subcellular location">
    <subcellularLocation>
        <location evidence="1">Cell membrane</location>
        <topology evidence="1">Multi-pass membrane protein</topology>
    </subcellularLocation>
</comment>
<feature type="transmembrane region" description="Helical" evidence="7">
    <location>
        <begin position="601"/>
        <end position="622"/>
    </location>
</feature>
<keyword evidence="2" id="KW-1003">Cell membrane</keyword>
<feature type="transmembrane region" description="Helical" evidence="7">
    <location>
        <begin position="315"/>
        <end position="338"/>
    </location>
</feature>
<dbReference type="PANTHER" id="PTHR33406:SF13">
    <property type="entry name" value="MEMBRANE PROTEIN YDFJ"/>
    <property type="match status" value="1"/>
</dbReference>
<dbReference type="RefSeq" id="WP_009677770.1">
    <property type="nucleotide sequence ID" value="NZ_AEUD01000002.1"/>
</dbReference>
<dbReference type="STRING" id="644548.SCNU_02497"/>
<organism evidence="9 10">
    <name type="scientific">Gordonia neofelifaecis NRRL B-59395</name>
    <dbReference type="NCBI Taxonomy" id="644548"/>
    <lineage>
        <taxon>Bacteria</taxon>
        <taxon>Bacillati</taxon>
        <taxon>Actinomycetota</taxon>
        <taxon>Actinomycetes</taxon>
        <taxon>Mycobacteriales</taxon>
        <taxon>Gordoniaceae</taxon>
        <taxon>Gordonia</taxon>
    </lineage>
</organism>
<dbReference type="PROSITE" id="PS50156">
    <property type="entry name" value="SSD"/>
    <property type="match status" value="1"/>
</dbReference>
<keyword evidence="10" id="KW-1185">Reference proteome</keyword>